<proteinExistence type="predicted"/>
<gene>
    <name evidence="1" type="ORF">EYF80_058543</name>
</gene>
<protein>
    <submittedName>
        <fullName evidence="1">Uncharacterized protein</fullName>
    </submittedName>
</protein>
<keyword evidence="2" id="KW-1185">Reference proteome</keyword>
<evidence type="ECO:0000313" key="2">
    <source>
        <dbReference type="Proteomes" id="UP000314294"/>
    </source>
</evidence>
<comment type="caution">
    <text evidence="1">The sequence shown here is derived from an EMBL/GenBank/DDBJ whole genome shotgun (WGS) entry which is preliminary data.</text>
</comment>
<accession>A0A4Z2ER52</accession>
<sequence length="70" mass="7894">MNKVLRHLSVAEDFESGSGLGESPERLKGLMDYSYLYRAPRSQTQEGRSSPDWFVPFTCPPPPFTCLILS</sequence>
<organism evidence="1 2">
    <name type="scientific">Liparis tanakae</name>
    <name type="common">Tanaka's snailfish</name>
    <dbReference type="NCBI Taxonomy" id="230148"/>
    <lineage>
        <taxon>Eukaryota</taxon>
        <taxon>Metazoa</taxon>
        <taxon>Chordata</taxon>
        <taxon>Craniata</taxon>
        <taxon>Vertebrata</taxon>
        <taxon>Euteleostomi</taxon>
        <taxon>Actinopterygii</taxon>
        <taxon>Neopterygii</taxon>
        <taxon>Teleostei</taxon>
        <taxon>Neoteleostei</taxon>
        <taxon>Acanthomorphata</taxon>
        <taxon>Eupercaria</taxon>
        <taxon>Perciformes</taxon>
        <taxon>Cottioidei</taxon>
        <taxon>Cottales</taxon>
        <taxon>Liparidae</taxon>
        <taxon>Liparis</taxon>
    </lineage>
</organism>
<evidence type="ECO:0000313" key="1">
    <source>
        <dbReference type="EMBL" id="TNN31305.1"/>
    </source>
</evidence>
<dbReference type="EMBL" id="SRLO01003602">
    <property type="protein sequence ID" value="TNN31305.1"/>
    <property type="molecule type" value="Genomic_DNA"/>
</dbReference>
<dbReference type="Proteomes" id="UP000314294">
    <property type="component" value="Unassembled WGS sequence"/>
</dbReference>
<name>A0A4Z2ER52_9TELE</name>
<dbReference type="AlphaFoldDB" id="A0A4Z2ER52"/>
<reference evidence="1 2" key="1">
    <citation type="submission" date="2019-03" db="EMBL/GenBank/DDBJ databases">
        <title>First draft genome of Liparis tanakae, snailfish: a comprehensive survey of snailfish specific genes.</title>
        <authorList>
            <person name="Kim W."/>
            <person name="Song I."/>
            <person name="Jeong J.-H."/>
            <person name="Kim D."/>
            <person name="Kim S."/>
            <person name="Ryu S."/>
            <person name="Song J.Y."/>
            <person name="Lee S.K."/>
        </authorList>
    </citation>
    <scope>NUCLEOTIDE SEQUENCE [LARGE SCALE GENOMIC DNA]</scope>
    <source>
        <tissue evidence="1">Muscle</tissue>
    </source>
</reference>